<evidence type="ECO:0000259" key="16">
    <source>
        <dbReference type="Pfam" id="PF02784"/>
    </source>
</evidence>
<name>A0A380LIX5_9FIRM</name>
<dbReference type="FunFam" id="3.20.20.10:FF:000003">
    <property type="entry name" value="Diaminopimelate decarboxylase"/>
    <property type="match status" value="1"/>
</dbReference>
<dbReference type="Pfam" id="PF02784">
    <property type="entry name" value="Orn_Arg_deC_N"/>
    <property type="match status" value="1"/>
</dbReference>
<sequence length="426" mass="48037">MDAVLKIGGVPVTELKERYGTPLYVYDEEKLLHQCRQYSQYFSCDAFDTEVLYASKAFSCIEMLRLVKNQGLSVDVVSMGELFTALKAGISPDRIYFHGNNKTLEEIQYALDNHVQTFIVDNLQEAYLLVEEMKTRDYVLHVLLRINPCIEAHTHAYIQTANIDSKFGIHLESISQIVDLIQTLKQSNHIVFDGFHAHIGSQIFEKEAFVKEIETMFSLIDTMQKKGILCNTLNLGGGFAVHYTNEDQPIPISVFSSVILETCQKMQELYHTNIQKILIEPGRSIVAEAGSTLYTVGFIKKTPHKKYVFVDGGMSDNIRPSLYQAKYEADIVNHMDQKKTEIVCVAGKCCESGDILIDSIALSPCDSGDLLMVYSTGAYGFSMFNNYNRNLRPAVVFVKEGNSRLVVKRETLQELVRGDVCDEDPV</sequence>
<feature type="active site" description="Proton donor" evidence="13">
    <location>
        <position position="350"/>
    </location>
</feature>
<dbReference type="InterPro" id="IPR022653">
    <property type="entry name" value="De-COase2_pyr-phos_BS"/>
</dbReference>
<dbReference type="GO" id="GO:0030170">
    <property type="term" value="F:pyridoxal phosphate binding"/>
    <property type="evidence" value="ECO:0007669"/>
    <property type="project" value="UniProtKB-UniRule"/>
</dbReference>
<dbReference type="Proteomes" id="UP000255523">
    <property type="component" value="Unassembled WGS sequence"/>
</dbReference>
<dbReference type="InterPro" id="IPR029066">
    <property type="entry name" value="PLP-binding_barrel"/>
</dbReference>
<evidence type="ECO:0000256" key="13">
    <source>
        <dbReference type="PIRSR" id="PIRSR600183-50"/>
    </source>
</evidence>
<dbReference type="InterPro" id="IPR009006">
    <property type="entry name" value="Ala_racemase/Decarboxylase_C"/>
</dbReference>
<comment type="similarity">
    <text evidence="9 12">Belongs to the Orn/Lys/Arg decarboxylase class-II family. LysA subfamily.</text>
</comment>
<feature type="binding site" evidence="12">
    <location>
        <position position="319"/>
    </location>
    <ligand>
        <name>substrate</name>
    </ligand>
</feature>
<proteinExistence type="inferred from homology"/>
<organism evidence="17 18">
    <name type="scientific">Faecalicoccus pleomorphus</name>
    <dbReference type="NCBI Taxonomy" id="1323"/>
    <lineage>
        <taxon>Bacteria</taxon>
        <taxon>Bacillati</taxon>
        <taxon>Bacillota</taxon>
        <taxon>Erysipelotrichia</taxon>
        <taxon>Erysipelotrichales</taxon>
        <taxon>Erysipelotrichaceae</taxon>
        <taxon>Faecalicoccus</taxon>
    </lineage>
</organism>
<dbReference type="NCBIfam" id="TIGR01048">
    <property type="entry name" value="lysA"/>
    <property type="match status" value="1"/>
</dbReference>
<feature type="modified residue" description="N6-(pyridoxal phosphate)lysine" evidence="12 13">
    <location>
        <position position="56"/>
    </location>
</feature>
<keyword evidence="18" id="KW-1185">Reference proteome</keyword>
<keyword evidence="5 12" id="KW-0457">Lysine biosynthesis</keyword>
<dbReference type="PANTHER" id="PTHR43727:SF2">
    <property type="entry name" value="GROUP IV DECARBOXYLASE"/>
    <property type="match status" value="1"/>
</dbReference>
<evidence type="ECO:0000256" key="5">
    <source>
        <dbReference type="ARBA" id="ARBA00023154"/>
    </source>
</evidence>
<evidence type="ECO:0000256" key="10">
    <source>
        <dbReference type="ARBA" id="ARBA00066427"/>
    </source>
</evidence>
<dbReference type="Pfam" id="PF00278">
    <property type="entry name" value="Orn_DAP_Arg_deC"/>
    <property type="match status" value="1"/>
</dbReference>
<dbReference type="EC" id="4.1.1.20" evidence="10 12"/>
<comment type="cofactor">
    <cofactor evidence="1 12 13 14">
        <name>pyridoxal 5'-phosphate</name>
        <dbReference type="ChEBI" id="CHEBI:597326"/>
    </cofactor>
</comment>
<evidence type="ECO:0000256" key="6">
    <source>
        <dbReference type="ARBA" id="ARBA00023239"/>
    </source>
</evidence>
<feature type="binding site" evidence="12">
    <location>
        <begin position="280"/>
        <end position="283"/>
    </location>
    <ligand>
        <name>pyridoxal 5'-phosphate</name>
        <dbReference type="ChEBI" id="CHEBI:597326"/>
    </ligand>
</feature>
<keyword evidence="6 12" id="KW-0456">Lyase</keyword>
<comment type="catalytic activity">
    <reaction evidence="7 12 14">
        <text>meso-2,6-diaminopimelate + H(+) = L-lysine + CO2</text>
        <dbReference type="Rhea" id="RHEA:15101"/>
        <dbReference type="ChEBI" id="CHEBI:15378"/>
        <dbReference type="ChEBI" id="CHEBI:16526"/>
        <dbReference type="ChEBI" id="CHEBI:32551"/>
        <dbReference type="ChEBI" id="CHEBI:57791"/>
        <dbReference type="EC" id="4.1.1.20"/>
    </reaction>
</comment>
<evidence type="ECO:0000313" key="18">
    <source>
        <dbReference type="Proteomes" id="UP000255523"/>
    </source>
</evidence>
<evidence type="ECO:0000256" key="2">
    <source>
        <dbReference type="ARBA" id="ARBA00022605"/>
    </source>
</evidence>
<dbReference type="FunFam" id="2.40.37.10:FF:000003">
    <property type="entry name" value="Diaminopimelate decarboxylase"/>
    <property type="match status" value="1"/>
</dbReference>
<keyword evidence="3 12" id="KW-0210">Decarboxylase</keyword>
<dbReference type="GO" id="GO:0008836">
    <property type="term" value="F:diaminopimelate decarboxylase activity"/>
    <property type="evidence" value="ECO:0007669"/>
    <property type="project" value="UniProtKB-UniRule"/>
</dbReference>
<feature type="domain" description="Orn/DAP/Arg decarboxylase 2 N-terminal" evidence="16">
    <location>
        <begin position="30"/>
        <end position="287"/>
    </location>
</feature>
<dbReference type="InterPro" id="IPR000183">
    <property type="entry name" value="Orn/DAP/Arg_de-COase"/>
</dbReference>
<dbReference type="HAMAP" id="MF_02120">
    <property type="entry name" value="LysA"/>
    <property type="match status" value="1"/>
</dbReference>
<dbReference type="CDD" id="cd06828">
    <property type="entry name" value="PLPDE_III_DapDC"/>
    <property type="match status" value="1"/>
</dbReference>
<dbReference type="Gene3D" id="2.40.37.10">
    <property type="entry name" value="Lyase, Ornithine Decarboxylase, Chain A, domain 1"/>
    <property type="match status" value="1"/>
</dbReference>
<keyword evidence="2 12" id="KW-0028">Amino-acid biosynthesis</keyword>
<protein>
    <recommendedName>
        <fullName evidence="11 12">Diaminopimelate decarboxylase</fullName>
        <shortName evidence="12">DAP decarboxylase</shortName>
        <shortName evidence="12">DAPDC</shortName>
        <ecNumber evidence="10 12">4.1.1.20</ecNumber>
    </recommendedName>
</protein>
<feature type="binding site" evidence="12">
    <location>
        <position position="351"/>
    </location>
    <ligand>
        <name>substrate</name>
    </ligand>
</feature>
<dbReference type="GeneID" id="77461650"/>
<dbReference type="PRINTS" id="PR01181">
    <property type="entry name" value="DAPDCRBXLASE"/>
</dbReference>
<evidence type="ECO:0000256" key="1">
    <source>
        <dbReference type="ARBA" id="ARBA00001933"/>
    </source>
</evidence>
<dbReference type="InterPro" id="IPR022643">
    <property type="entry name" value="De-COase2_C"/>
</dbReference>
<dbReference type="SUPFAM" id="SSF50621">
    <property type="entry name" value="Alanine racemase C-terminal domain-like"/>
    <property type="match status" value="1"/>
</dbReference>
<dbReference type="PANTHER" id="PTHR43727">
    <property type="entry name" value="DIAMINOPIMELATE DECARBOXYLASE"/>
    <property type="match status" value="1"/>
</dbReference>
<feature type="domain" description="Orn/DAP/Arg decarboxylase 2 C-terminal" evidence="15">
    <location>
        <begin position="24"/>
        <end position="377"/>
    </location>
</feature>
<evidence type="ECO:0000256" key="3">
    <source>
        <dbReference type="ARBA" id="ARBA00022793"/>
    </source>
</evidence>
<feature type="binding site" evidence="12">
    <location>
        <position position="283"/>
    </location>
    <ligand>
        <name>substrate</name>
    </ligand>
</feature>
<feature type="binding site" evidence="12">
    <location>
        <position position="238"/>
    </location>
    <ligand>
        <name>pyridoxal 5'-phosphate</name>
        <dbReference type="ChEBI" id="CHEBI:597326"/>
    </ligand>
</feature>
<dbReference type="PRINTS" id="PR01179">
    <property type="entry name" value="ODADCRBXLASE"/>
</dbReference>
<dbReference type="RefSeq" id="WP_022789171.1">
    <property type="nucleotide sequence ID" value="NZ_JACJKL010000021.1"/>
</dbReference>
<dbReference type="EMBL" id="UHFX01000003">
    <property type="protein sequence ID" value="SUO03798.1"/>
    <property type="molecule type" value="Genomic_DNA"/>
</dbReference>
<evidence type="ECO:0000256" key="9">
    <source>
        <dbReference type="ARBA" id="ARBA00060983"/>
    </source>
</evidence>
<dbReference type="AlphaFoldDB" id="A0A380LIX5"/>
<dbReference type="UniPathway" id="UPA00034">
    <property type="reaction ID" value="UER00027"/>
</dbReference>
<evidence type="ECO:0000256" key="12">
    <source>
        <dbReference type="HAMAP-Rule" id="MF_02120"/>
    </source>
</evidence>
<accession>A0A380LIX5</accession>
<evidence type="ECO:0000259" key="15">
    <source>
        <dbReference type="Pfam" id="PF00278"/>
    </source>
</evidence>
<dbReference type="PROSITE" id="PS00878">
    <property type="entry name" value="ODR_DC_2_1"/>
    <property type="match status" value="1"/>
</dbReference>
<comment type="subunit">
    <text evidence="12">Homodimer.</text>
</comment>
<keyword evidence="4 12" id="KW-0663">Pyridoxal phosphate</keyword>
<dbReference type="InterPro" id="IPR002986">
    <property type="entry name" value="DAP_deCOOHase_LysA"/>
</dbReference>
<feature type="binding site" evidence="12">
    <location>
        <position position="379"/>
    </location>
    <ligand>
        <name>pyridoxal 5'-phosphate</name>
        <dbReference type="ChEBI" id="CHEBI:597326"/>
    </ligand>
</feature>
<evidence type="ECO:0000256" key="11">
    <source>
        <dbReference type="ARBA" id="ARBA00074972"/>
    </source>
</evidence>
<evidence type="ECO:0000256" key="14">
    <source>
        <dbReference type="RuleBase" id="RU003738"/>
    </source>
</evidence>
<dbReference type="OrthoDB" id="9802241at2"/>
<evidence type="ECO:0000313" key="17">
    <source>
        <dbReference type="EMBL" id="SUO03798.1"/>
    </source>
</evidence>
<dbReference type="Gene3D" id="3.20.20.10">
    <property type="entry name" value="Alanine racemase"/>
    <property type="match status" value="1"/>
</dbReference>
<evidence type="ECO:0000256" key="4">
    <source>
        <dbReference type="ARBA" id="ARBA00022898"/>
    </source>
</evidence>
<dbReference type="SUPFAM" id="SSF51419">
    <property type="entry name" value="PLP-binding barrel"/>
    <property type="match status" value="1"/>
</dbReference>
<feature type="binding site" evidence="12">
    <location>
        <position position="379"/>
    </location>
    <ligand>
        <name>substrate</name>
    </ligand>
</feature>
<feature type="binding site" evidence="12">
    <location>
        <position position="323"/>
    </location>
    <ligand>
        <name>substrate</name>
    </ligand>
</feature>
<reference evidence="17 18" key="1">
    <citation type="submission" date="2018-06" db="EMBL/GenBank/DDBJ databases">
        <authorList>
            <consortium name="Pathogen Informatics"/>
            <person name="Doyle S."/>
        </authorList>
    </citation>
    <scope>NUCLEOTIDE SEQUENCE [LARGE SCALE GENOMIC DNA]</scope>
    <source>
        <strain evidence="17 18">NCTC11087</strain>
    </source>
</reference>
<gene>
    <name evidence="17" type="primary">lysA_1</name>
    <name evidence="12" type="synonym">lysA</name>
    <name evidence="17" type="ORF">NCTC11087_00670</name>
</gene>
<evidence type="ECO:0000256" key="7">
    <source>
        <dbReference type="ARBA" id="ARBA00050464"/>
    </source>
</evidence>
<dbReference type="InterPro" id="IPR022644">
    <property type="entry name" value="De-COase2_N"/>
</dbReference>
<dbReference type="GO" id="GO:0009089">
    <property type="term" value="P:lysine biosynthetic process via diaminopimelate"/>
    <property type="evidence" value="ECO:0007669"/>
    <property type="project" value="UniProtKB-UniRule"/>
</dbReference>
<comment type="pathway">
    <text evidence="8 12 14">Amino-acid biosynthesis; L-lysine biosynthesis via DAP pathway; L-lysine from DL-2,6-diaminopimelate: step 1/1.</text>
</comment>
<evidence type="ECO:0000256" key="8">
    <source>
        <dbReference type="ARBA" id="ARBA00060643"/>
    </source>
</evidence>
<comment type="function">
    <text evidence="12">Specifically catalyzes the decarboxylation of meso-diaminopimelate (meso-DAP) to L-lysine.</text>
</comment>